<feature type="domain" description="Photolyase/cryptochrome alpha/beta" evidence="14">
    <location>
        <begin position="47"/>
        <end position="177"/>
    </location>
</feature>
<evidence type="ECO:0000313" key="15">
    <source>
        <dbReference type="EMBL" id="ELR19058.1"/>
    </source>
</evidence>
<dbReference type="InterPro" id="IPR052219">
    <property type="entry name" value="Photolyase_Class-2"/>
</dbReference>
<dbReference type="NCBIfam" id="TIGR00591">
    <property type="entry name" value="phr2"/>
    <property type="match status" value="1"/>
</dbReference>
<dbReference type="Proteomes" id="UP000011083">
    <property type="component" value="Unassembled WGS sequence"/>
</dbReference>
<dbReference type="KEGG" id="acan:ACA1_236160"/>
<dbReference type="InterPro" id="IPR032673">
    <property type="entry name" value="DNA_photolyase_2_CS"/>
</dbReference>
<dbReference type="FunFam" id="1.25.40.80:FF:000004">
    <property type="entry name" value="Deoxyribodipyrimidine photolyase"/>
    <property type="match status" value="1"/>
</dbReference>
<evidence type="ECO:0000256" key="3">
    <source>
        <dbReference type="ARBA" id="ARBA00013149"/>
    </source>
</evidence>
<dbReference type="Pfam" id="PF00875">
    <property type="entry name" value="DNA_photolyase"/>
    <property type="match status" value="1"/>
</dbReference>
<keyword evidence="9" id="KW-0234">DNA repair</keyword>
<dbReference type="SUPFAM" id="SSF52425">
    <property type="entry name" value="Cryptochrome/photolyase, N-terminal domain"/>
    <property type="match status" value="1"/>
</dbReference>
<dbReference type="RefSeq" id="XP_004341122.1">
    <property type="nucleotide sequence ID" value="XM_004341074.1"/>
</dbReference>
<keyword evidence="5" id="KW-0285">Flavoprotein</keyword>
<keyword evidence="16" id="KW-1185">Reference proteome</keyword>
<evidence type="ECO:0000259" key="14">
    <source>
        <dbReference type="PROSITE" id="PS51645"/>
    </source>
</evidence>
<evidence type="ECO:0000256" key="9">
    <source>
        <dbReference type="ARBA" id="ARBA00023204"/>
    </source>
</evidence>
<dbReference type="InterPro" id="IPR006050">
    <property type="entry name" value="DNA_photolyase_N"/>
</dbReference>
<dbReference type="Gene3D" id="3.40.50.620">
    <property type="entry name" value="HUPs"/>
    <property type="match status" value="1"/>
</dbReference>
<name>L8H2W9_ACACF</name>
<feature type="region of interest" description="Disordered" evidence="13">
    <location>
        <begin position="489"/>
        <end position="577"/>
    </location>
</feature>
<dbReference type="OMA" id="IHNYLRM"/>
<organism evidence="15 16">
    <name type="scientific">Acanthamoeba castellanii (strain ATCC 30010 / Neff)</name>
    <dbReference type="NCBI Taxonomy" id="1257118"/>
    <lineage>
        <taxon>Eukaryota</taxon>
        <taxon>Amoebozoa</taxon>
        <taxon>Discosea</taxon>
        <taxon>Longamoebia</taxon>
        <taxon>Centramoebida</taxon>
        <taxon>Acanthamoebidae</taxon>
        <taxon>Acanthamoeba</taxon>
    </lineage>
</organism>
<sequence>MDAPSASESRDEDFEVEQEEEQGRAKVAKERVRVLHEPKGKEGRKATGVVYWMSRDQRANDNWALLYAQQLAVKSGVPLAVAFCLLPSFKGASIRHFGFMVRGLTEVEKTLNSRGIPMLLLKGLPQDELPKALKTYGASHLVCDFSPLRIGRKWREEVAEATNAFVYEVDAHNLVPLWEVSPKQEYAARTIRPKIHKQVPKYLHEFPALRDHSKRNGGNKWSPAIPEVNWDSVWSYVREHVDDSVPELDWLKPGEKEGRRMLDLFLTKKLKDYNSKRNTPVEDGQSNLSAYLHYGQLSAQRIILEAMKHKAKAKESYEAYFEELIVRRELADNFCYYNQHYDQFEGFPDWARKSLEEHAADKRSSLYTYEELERGKTHDELWNAAQMEMVHLGKMHGFMRMYWAKKILEWTESPQQAMQFAVKLNDHYEIDGRDPNGYVGCAWAIGGVHDQGWKERPVFGKVRYMNYAGCKRKFDVDAYVRKMAKFMSEPTGTKKTEASAVSRKRKDKEGKKEKEKEEETNEAEEDEDEDEEEEGEEEEKQPAKKARRTAKRTVAQSAGSRAAARILKTKKSSSRGK</sequence>
<feature type="compositionally biased region" description="Basic and acidic residues" evidence="13">
    <location>
        <begin position="507"/>
        <end position="517"/>
    </location>
</feature>
<dbReference type="InterPro" id="IPR036155">
    <property type="entry name" value="Crypto/Photolyase_N_sf"/>
</dbReference>
<dbReference type="EMBL" id="KB007939">
    <property type="protein sequence ID" value="ELR19058.1"/>
    <property type="molecule type" value="Genomic_DNA"/>
</dbReference>
<keyword evidence="8" id="KW-0238">DNA-binding</keyword>
<feature type="compositionally biased region" description="Acidic residues" evidence="13">
    <location>
        <begin position="10"/>
        <end position="20"/>
    </location>
</feature>
<dbReference type="InterPro" id="IPR014729">
    <property type="entry name" value="Rossmann-like_a/b/a_fold"/>
</dbReference>
<dbReference type="GO" id="GO:0000719">
    <property type="term" value="P:photoreactive repair"/>
    <property type="evidence" value="ECO:0007669"/>
    <property type="project" value="TreeGrafter"/>
</dbReference>
<keyword evidence="10 15" id="KW-0456">Lyase</keyword>
<dbReference type="EC" id="4.1.99.3" evidence="3"/>
<gene>
    <name evidence="15" type="ORF">ACA1_236160</name>
</gene>
<dbReference type="GeneID" id="14919828"/>
<evidence type="ECO:0000256" key="2">
    <source>
        <dbReference type="ARBA" id="ARBA00006409"/>
    </source>
</evidence>
<evidence type="ECO:0000313" key="16">
    <source>
        <dbReference type="Proteomes" id="UP000011083"/>
    </source>
</evidence>
<dbReference type="InterPro" id="IPR036134">
    <property type="entry name" value="Crypto/Photolyase_FAD-like_sf"/>
</dbReference>
<evidence type="ECO:0000256" key="12">
    <source>
        <dbReference type="ARBA" id="ARBA00033999"/>
    </source>
</evidence>
<feature type="compositionally biased region" description="Basic residues" evidence="13">
    <location>
        <begin position="567"/>
        <end position="577"/>
    </location>
</feature>
<dbReference type="GO" id="GO:0003677">
    <property type="term" value="F:DNA binding"/>
    <property type="evidence" value="ECO:0007669"/>
    <property type="project" value="UniProtKB-KW"/>
</dbReference>
<dbReference type="AlphaFoldDB" id="L8H2W9"/>
<proteinExistence type="inferred from homology"/>
<dbReference type="STRING" id="1257118.L8H2W9"/>
<evidence type="ECO:0000256" key="11">
    <source>
        <dbReference type="ARBA" id="ARBA00031671"/>
    </source>
</evidence>
<dbReference type="FunFam" id="3.40.50.620:FF:000110">
    <property type="entry name" value="Deoxyribodipyrimidine photolyase"/>
    <property type="match status" value="1"/>
</dbReference>
<evidence type="ECO:0000256" key="4">
    <source>
        <dbReference type="ARBA" id="ARBA00014046"/>
    </source>
</evidence>
<feature type="compositionally biased region" description="Acidic residues" evidence="13">
    <location>
        <begin position="518"/>
        <end position="539"/>
    </location>
</feature>
<evidence type="ECO:0000256" key="10">
    <source>
        <dbReference type="ARBA" id="ARBA00023239"/>
    </source>
</evidence>
<comment type="cofactor">
    <cofactor evidence="1">
        <name>FAD</name>
        <dbReference type="ChEBI" id="CHEBI:57692"/>
    </cofactor>
</comment>
<evidence type="ECO:0000256" key="5">
    <source>
        <dbReference type="ARBA" id="ARBA00022630"/>
    </source>
</evidence>
<protein>
    <recommendedName>
        <fullName evidence="4">Deoxyribodipyrimidine photo-lyase</fullName>
        <ecNumber evidence="3">4.1.99.3</ecNumber>
    </recommendedName>
    <alternativeName>
        <fullName evidence="11">DNA photolyase</fullName>
    </alternativeName>
</protein>
<dbReference type="OrthoDB" id="496749at2759"/>
<dbReference type="PANTHER" id="PTHR10211:SF0">
    <property type="entry name" value="DEOXYRIBODIPYRIMIDINE PHOTO-LYASE"/>
    <property type="match status" value="1"/>
</dbReference>
<dbReference type="Gene3D" id="1.25.40.80">
    <property type="match status" value="1"/>
</dbReference>
<evidence type="ECO:0000256" key="13">
    <source>
        <dbReference type="SAM" id="MobiDB-lite"/>
    </source>
</evidence>
<feature type="region of interest" description="Disordered" evidence="13">
    <location>
        <begin position="1"/>
        <end position="28"/>
    </location>
</feature>
<reference evidence="15 16" key="1">
    <citation type="journal article" date="2013" name="Genome Biol.">
        <title>Genome of Acanthamoeba castellanii highlights extensive lateral gene transfer and early evolution of tyrosine kinase signaling.</title>
        <authorList>
            <person name="Clarke M."/>
            <person name="Lohan A.J."/>
            <person name="Liu B."/>
            <person name="Lagkouvardos I."/>
            <person name="Roy S."/>
            <person name="Zafar N."/>
            <person name="Bertelli C."/>
            <person name="Schilde C."/>
            <person name="Kianianmomeni A."/>
            <person name="Burglin T.R."/>
            <person name="Frech C."/>
            <person name="Turcotte B."/>
            <person name="Kopec K.O."/>
            <person name="Synnott J.M."/>
            <person name="Choo C."/>
            <person name="Paponov I."/>
            <person name="Finkler A."/>
            <person name="Soon Heng Tan C."/>
            <person name="Hutchins A.P."/>
            <person name="Weinmeier T."/>
            <person name="Rattei T."/>
            <person name="Chu J.S."/>
            <person name="Gimenez G."/>
            <person name="Irimia M."/>
            <person name="Rigden D.J."/>
            <person name="Fitzpatrick D.A."/>
            <person name="Lorenzo-Morales J."/>
            <person name="Bateman A."/>
            <person name="Chiu C.H."/>
            <person name="Tang P."/>
            <person name="Hegemann P."/>
            <person name="Fromm H."/>
            <person name="Raoult D."/>
            <person name="Greub G."/>
            <person name="Miranda-Saavedra D."/>
            <person name="Chen N."/>
            <person name="Nash P."/>
            <person name="Ginger M.L."/>
            <person name="Horn M."/>
            <person name="Schaap P."/>
            <person name="Caler L."/>
            <person name="Loftus B."/>
        </authorList>
    </citation>
    <scope>NUCLEOTIDE SEQUENCE [LARGE SCALE GENOMIC DNA]</scope>
    <source>
        <strain evidence="15 16">Neff</strain>
    </source>
</reference>
<dbReference type="VEuPathDB" id="AmoebaDB:ACA1_236160"/>
<evidence type="ECO:0000256" key="7">
    <source>
        <dbReference type="ARBA" id="ARBA00022827"/>
    </source>
</evidence>
<keyword evidence="6" id="KW-0227">DNA damage</keyword>
<evidence type="ECO:0000256" key="1">
    <source>
        <dbReference type="ARBA" id="ARBA00001974"/>
    </source>
</evidence>
<dbReference type="PROSITE" id="PS51645">
    <property type="entry name" value="PHR_CRY_ALPHA_BETA"/>
    <property type="match status" value="1"/>
</dbReference>
<comment type="catalytic activity">
    <reaction evidence="12">
        <text>cyclobutadipyrimidine (in DNA) = 2 pyrimidine residues (in DNA).</text>
        <dbReference type="EC" id="4.1.99.3"/>
    </reaction>
</comment>
<dbReference type="Gene3D" id="1.10.579.10">
    <property type="entry name" value="DNA Cyclobutane Dipyrimidine Photolyase, subunit A, domain 3"/>
    <property type="match status" value="1"/>
</dbReference>
<dbReference type="PANTHER" id="PTHR10211">
    <property type="entry name" value="DEOXYRIBODIPYRIMIDINE PHOTOLYASE"/>
    <property type="match status" value="1"/>
</dbReference>
<dbReference type="SUPFAM" id="SSF48173">
    <property type="entry name" value="Cryptochrome/photolyase FAD-binding domain"/>
    <property type="match status" value="1"/>
</dbReference>
<evidence type="ECO:0000256" key="8">
    <source>
        <dbReference type="ARBA" id="ARBA00023125"/>
    </source>
</evidence>
<evidence type="ECO:0000256" key="6">
    <source>
        <dbReference type="ARBA" id="ARBA00022763"/>
    </source>
</evidence>
<dbReference type="FunFam" id="1.10.579.10:FF:000002">
    <property type="entry name" value="Deoxyribodipyrimidine photolyase"/>
    <property type="match status" value="1"/>
</dbReference>
<dbReference type="PROSITE" id="PS01084">
    <property type="entry name" value="DNA_PHOTOLYASES_2_2"/>
    <property type="match status" value="1"/>
</dbReference>
<dbReference type="GO" id="GO:0003904">
    <property type="term" value="F:deoxyribodipyrimidine photo-lyase activity"/>
    <property type="evidence" value="ECO:0007669"/>
    <property type="project" value="UniProtKB-EC"/>
</dbReference>
<accession>L8H2W9</accession>
<dbReference type="GO" id="GO:0009650">
    <property type="term" value="P:UV protection"/>
    <property type="evidence" value="ECO:0007669"/>
    <property type="project" value="UniProtKB-ARBA"/>
</dbReference>
<comment type="similarity">
    <text evidence="2">Belongs to the DNA photolyase class-2 family.</text>
</comment>
<keyword evidence="7" id="KW-0274">FAD</keyword>
<dbReference type="InterPro" id="IPR008148">
    <property type="entry name" value="DNA_photolyase_2"/>
</dbReference>